<keyword evidence="2" id="KW-0472">Membrane</keyword>
<dbReference type="EMBL" id="BOPD01000026">
    <property type="protein sequence ID" value="GIJ35012.1"/>
    <property type="molecule type" value="Genomic_DNA"/>
</dbReference>
<dbReference type="Proteomes" id="UP000607311">
    <property type="component" value="Unassembled WGS sequence"/>
</dbReference>
<organism evidence="3 4">
    <name type="scientific">Micromonospora sediminimaris</name>
    <dbReference type="NCBI Taxonomy" id="547162"/>
    <lineage>
        <taxon>Bacteria</taxon>
        <taxon>Bacillati</taxon>
        <taxon>Actinomycetota</taxon>
        <taxon>Actinomycetes</taxon>
        <taxon>Micromonosporales</taxon>
        <taxon>Micromonosporaceae</taxon>
        <taxon>Micromonospora</taxon>
    </lineage>
</organism>
<evidence type="ECO:0000313" key="3">
    <source>
        <dbReference type="EMBL" id="GIJ35012.1"/>
    </source>
</evidence>
<evidence type="ECO:0000313" key="4">
    <source>
        <dbReference type="Proteomes" id="UP000607311"/>
    </source>
</evidence>
<name>A0A9W5XLG3_9ACTN</name>
<evidence type="ECO:0000256" key="2">
    <source>
        <dbReference type="SAM" id="Phobius"/>
    </source>
</evidence>
<keyword evidence="2" id="KW-1133">Transmembrane helix</keyword>
<dbReference type="RefSeq" id="WP_093407862.1">
    <property type="nucleotide sequence ID" value="NZ_BOPD01000026.1"/>
</dbReference>
<proteinExistence type="predicted"/>
<evidence type="ECO:0000256" key="1">
    <source>
        <dbReference type="SAM" id="MobiDB-lite"/>
    </source>
</evidence>
<protein>
    <submittedName>
        <fullName evidence="3">Uncharacterized protein</fullName>
    </submittedName>
</protein>
<keyword evidence="2" id="KW-0812">Transmembrane</keyword>
<feature type="transmembrane region" description="Helical" evidence="2">
    <location>
        <begin position="6"/>
        <end position="26"/>
    </location>
</feature>
<dbReference type="AlphaFoldDB" id="A0A9W5XLG3"/>
<gene>
    <name evidence="3" type="ORF">Vse01_41600</name>
</gene>
<feature type="region of interest" description="Disordered" evidence="1">
    <location>
        <begin position="34"/>
        <end position="66"/>
    </location>
</feature>
<comment type="caution">
    <text evidence="3">The sequence shown here is derived from an EMBL/GenBank/DDBJ whole genome shotgun (WGS) entry which is preliminary data.</text>
</comment>
<accession>A0A9W5XLG3</accession>
<reference evidence="3" key="1">
    <citation type="submission" date="2021-01" db="EMBL/GenBank/DDBJ databases">
        <title>Whole genome shotgun sequence of Verrucosispora sediminis NBRC 107745.</title>
        <authorList>
            <person name="Komaki H."/>
            <person name="Tamura T."/>
        </authorList>
    </citation>
    <scope>NUCLEOTIDE SEQUENCE</scope>
    <source>
        <strain evidence="3">NBRC 107745</strain>
    </source>
</reference>
<dbReference type="OrthoDB" id="3540096at2"/>
<keyword evidence="4" id="KW-1185">Reference proteome</keyword>
<sequence length="150" mass="16037">MDVAEIVTSAIAVLALLVSGWSVRYARASARSADKSAGAAERSADAAERQAAAAEAALPPPPPDVAWSARRDYKDRYLLKNIGTKSATGVEWIKTGDSREDLIHFEPPPGRVLPGGELEFFVIPAWTDSPTELLITWDGQSEPVAIPIPS</sequence>